<dbReference type="Gene3D" id="3.90.180.10">
    <property type="entry name" value="Medium-chain alcohol dehydrogenases, catalytic domain"/>
    <property type="match status" value="1"/>
</dbReference>
<name>X1EZ66_9ZZZZ</name>
<dbReference type="PANTHER" id="PTHR11695">
    <property type="entry name" value="ALCOHOL DEHYDROGENASE RELATED"/>
    <property type="match status" value="1"/>
</dbReference>
<dbReference type="InterPro" id="IPR011032">
    <property type="entry name" value="GroES-like_sf"/>
</dbReference>
<feature type="domain" description="Alcohol dehydrogenase-like N-terminal" evidence="1">
    <location>
        <begin position="1"/>
        <end position="44"/>
    </location>
</feature>
<dbReference type="InterPro" id="IPR050700">
    <property type="entry name" value="YIM1/Zinc_Alcohol_DH_Fams"/>
</dbReference>
<dbReference type="EMBL" id="BARU01014885">
    <property type="protein sequence ID" value="GAH37882.1"/>
    <property type="molecule type" value="Genomic_DNA"/>
</dbReference>
<reference evidence="2" key="1">
    <citation type="journal article" date="2014" name="Front. Microbiol.">
        <title>High frequency of phylogenetically diverse reductive dehalogenase-homologous genes in deep subseafloor sedimentary metagenomes.</title>
        <authorList>
            <person name="Kawai M."/>
            <person name="Futagami T."/>
            <person name="Toyoda A."/>
            <person name="Takaki Y."/>
            <person name="Nishi S."/>
            <person name="Hori S."/>
            <person name="Arai W."/>
            <person name="Tsubouchi T."/>
            <person name="Morono Y."/>
            <person name="Uchiyama I."/>
            <person name="Ito T."/>
            <person name="Fujiyama A."/>
            <person name="Inagaki F."/>
            <person name="Takami H."/>
        </authorList>
    </citation>
    <scope>NUCLEOTIDE SEQUENCE</scope>
    <source>
        <strain evidence="2">Expedition CK06-06</strain>
    </source>
</reference>
<dbReference type="SUPFAM" id="SSF50129">
    <property type="entry name" value="GroES-like"/>
    <property type="match status" value="1"/>
</dbReference>
<evidence type="ECO:0000313" key="2">
    <source>
        <dbReference type="EMBL" id="GAH37882.1"/>
    </source>
</evidence>
<sequence>MDLAGEIESAGVDVKRFRKGDQVFAATGFVGMGAYAEYTCLPEEPEGGALAIKPANMTYEETAAVPVGGLEALCFLRQGNVQSGQKVLING</sequence>
<dbReference type="Gene3D" id="3.40.50.720">
    <property type="entry name" value="NAD(P)-binding Rossmann-like Domain"/>
    <property type="match status" value="1"/>
</dbReference>
<dbReference type="PANTHER" id="PTHR11695:SF648">
    <property type="entry name" value="ZINC-BINDING OXIDOREDUCTASE"/>
    <property type="match status" value="1"/>
</dbReference>
<feature type="non-terminal residue" evidence="2">
    <location>
        <position position="91"/>
    </location>
</feature>
<proteinExistence type="predicted"/>
<accession>X1EZ66</accession>
<dbReference type="Pfam" id="PF08240">
    <property type="entry name" value="ADH_N"/>
    <property type="match status" value="1"/>
</dbReference>
<dbReference type="AlphaFoldDB" id="X1EZ66"/>
<gene>
    <name evidence="2" type="ORF">S03H2_25984</name>
</gene>
<dbReference type="InterPro" id="IPR013154">
    <property type="entry name" value="ADH-like_N"/>
</dbReference>
<organism evidence="2">
    <name type="scientific">marine sediment metagenome</name>
    <dbReference type="NCBI Taxonomy" id="412755"/>
    <lineage>
        <taxon>unclassified sequences</taxon>
        <taxon>metagenomes</taxon>
        <taxon>ecological metagenomes</taxon>
    </lineage>
</organism>
<evidence type="ECO:0000259" key="1">
    <source>
        <dbReference type="Pfam" id="PF08240"/>
    </source>
</evidence>
<protein>
    <recommendedName>
        <fullName evidence="1">Alcohol dehydrogenase-like N-terminal domain-containing protein</fullName>
    </recommendedName>
</protein>
<comment type="caution">
    <text evidence="2">The sequence shown here is derived from an EMBL/GenBank/DDBJ whole genome shotgun (WGS) entry which is preliminary data.</text>
</comment>